<evidence type="ECO:0000313" key="5">
    <source>
        <dbReference type="Proteomes" id="UP000555193"/>
    </source>
</evidence>
<reference evidence="2 4" key="1">
    <citation type="journal article" date="2019" name="Nat. Med.">
        <title>A library of human gut bacterial isolates paired with longitudinal multiomics data enables mechanistic microbiome research.</title>
        <authorList>
            <person name="Poyet M."/>
            <person name="Groussin M."/>
            <person name="Gibbons S.M."/>
            <person name="Avila-Pacheco J."/>
            <person name="Jiang X."/>
            <person name="Kearney S.M."/>
            <person name="Perrotta A.R."/>
            <person name="Berdy B."/>
            <person name="Zhao S."/>
            <person name="Lieberman T.D."/>
            <person name="Swanson P.K."/>
            <person name="Smith M."/>
            <person name="Roesemann S."/>
            <person name="Alexander J.E."/>
            <person name="Rich S.A."/>
            <person name="Livny J."/>
            <person name="Vlamakis H."/>
            <person name="Clish C."/>
            <person name="Bullock K."/>
            <person name="Deik A."/>
            <person name="Scott J."/>
            <person name="Pierce K.A."/>
            <person name="Xavier R.J."/>
            <person name="Alm E.J."/>
        </authorList>
    </citation>
    <scope>NUCLEOTIDE SEQUENCE [LARGE SCALE GENOMIC DNA]</scope>
    <source>
        <strain evidence="2 4">BIOML-A111</strain>
    </source>
</reference>
<evidence type="ECO:0000313" key="2">
    <source>
        <dbReference type="EMBL" id="KAB6556448.1"/>
    </source>
</evidence>
<dbReference type="AlphaFoldDB" id="A0A174K6J5"/>
<evidence type="ECO:0000313" key="3">
    <source>
        <dbReference type="EMBL" id="NMW34938.1"/>
    </source>
</evidence>
<organism evidence="2 4">
    <name type="scientific">Phocaeicola vulgatus</name>
    <name type="common">Bacteroides vulgatus</name>
    <dbReference type="NCBI Taxonomy" id="821"/>
    <lineage>
        <taxon>Bacteria</taxon>
        <taxon>Pseudomonadati</taxon>
        <taxon>Bacteroidota</taxon>
        <taxon>Bacteroidia</taxon>
        <taxon>Bacteroidales</taxon>
        <taxon>Bacteroidaceae</taxon>
        <taxon>Phocaeicola</taxon>
    </lineage>
</organism>
<evidence type="ECO:0000256" key="1">
    <source>
        <dbReference type="SAM" id="SignalP"/>
    </source>
</evidence>
<sequence>MKRKCLCSLLVMMCFYCTAFGQWVVSDPALTQLSQITWAKELKQAYEQFQVLGESRDILTKSLDLYRQVNGVIKNSKMVLQVLSMQGEMLELAAKECTRSDVFTGQEAYGEYTNVLNKIMEESVLSFDLIRTIISPSVSMTDGERIKIIVDLDNKLKENRDKMLDERARFNTVNDAIKRIAALKSTAKK</sequence>
<accession>A0A174K6J5</accession>
<feature type="signal peptide" evidence="1">
    <location>
        <begin position="1"/>
        <end position="19"/>
    </location>
</feature>
<protein>
    <submittedName>
        <fullName evidence="2">Lipase chaperone</fullName>
    </submittedName>
</protein>
<dbReference type="Proteomes" id="UP000437431">
    <property type="component" value="Unassembled WGS sequence"/>
</dbReference>
<feature type="chain" id="PRO_5044368884" evidence="1">
    <location>
        <begin position="20"/>
        <end position="189"/>
    </location>
</feature>
<dbReference type="EMBL" id="JABDSH010000041">
    <property type="protein sequence ID" value="NMW34938.1"/>
    <property type="molecule type" value="Genomic_DNA"/>
</dbReference>
<dbReference type="EMBL" id="WDAY01000058">
    <property type="protein sequence ID" value="KAB6556448.1"/>
    <property type="molecule type" value="Genomic_DNA"/>
</dbReference>
<name>A0A174K6J5_PHOVU</name>
<keyword evidence="1" id="KW-0732">Signal</keyword>
<dbReference type="GeneID" id="99673136"/>
<comment type="caution">
    <text evidence="2">The sequence shown here is derived from an EMBL/GenBank/DDBJ whole genome shotgun (WGS) entry which is preliminary data.</text>
</comment>
<reference evidence="3 5" key="2">
    <citation type="submission" date="2020-04" db="EMBL/GenBank/DDBJ databases">
        <title>A novel gut-associated lysogenic phage, Bacteroides phage BV01, alters the host transcriptome and bile acid metabolism in Bacteroides vulgatus.</title>
        <authorList>
            <person name="Campbell D.E."/>
            <person name="Ly L."/>
            <person name="Ridlon J.M."/>
            <person name="Hsiao A."/>
            <person name="Degnan P.H."/>
        </authorList>
    </citation>
    <scope>NUCLEOTIDE SEQUENCE [LARGE SCALE GENOMIC DNA]</scope>
    <source>
        <strain evidence="3 5">VPI-4506</strain>
    </source>
</reference>
<dbReference type="Proteomes" id="UP000555193">
    <property type="component" value="Unassembled WGS sequence"/>
</dbReference>
<gene>
    <name evidence="2" type="ORF">GAY79_19425</name>
    <name evidence="3" type="ORF">HKQ54_01935</name>
</gene>
<evidence type="ECO:0000313" key="4">
    <source>
        <dbReference type="Proteomes" id="UP000437431"/>
    </source>
</evidence>
<dbReference type="RefSeq" id="WP_007659504.1">
    <property type="nucleotide sequence ID" value="NZ_CAXSSN010000050.1"/>
</dbReference>
<proteinExistence type="predicted"/>